<dbReference type="AlphaFoldDB" id="A0A1H2B2V9"/>
<dbReference type="GO" id="GO:0009103">
    <property type="term" value="P:lipopolysaccharide biosynthetic process"/>
    <property type="evidence" value="ECO:0007669"/>
    <property type="project" value="UniProtKB-ARBA"/>
</dbReference>
<feature type="transmembrane region" description="Helical" evidence="8">
    <location>
        <begin position="351"/>
        <end position="372"/>
    </location>
</feature>
<dbReference type="Pfam" id="PF13231">
    <property type="entry name" value="PMT_2"/>
    <property type="match status" value="1"/>
</dbReference>
<dbReference type="PANTHER" id="PTHR33908">
    <property type="entry name" value="MANNOSYLTRANSFERASE YKCB-RELATED"/>
    <property type="match status" value="1"/>
</dbReference>
<keyword evidence="2" id="KW-1003">Cell membrane</keyword>
<feature type="transmembrane region" description="Helical" evidence="8">
    <location>
        <begin position="114"/>
        <end position="137"/>
    </location>
</feature>
<keyword evidence="5 8" id="KW-0812">Transmembrane</keyword>
<evidence type="ECO:0000256" key="1">
    <source>
        <dbReference type="ARBA" id="ARBA00004651"/>
    </source>
</evidence>
<feature type="transmembrane region" description="Helical" evidence="8">
    <location>
        <begin position="249"/>
        <end position="272"/>
    </location>
</feature>
<evidence type="ECO:0000256" key="3">
    <source>
        <dbReference type="ARBA" id="ARBA00022676"/>
    </source>
</evidence>
<keyword evidence="11" id="KW-1185">Reference proteome</keyword>
<feature type="transmembrane region" description="Helical" evidence="8">
    <location>
        <begin position="17"/>
        <end position="38"/>
    </location>
</feature>
<feature type="transmembrane region" description="Helical" evidence="8">
    <location>
        <begin position="168"/>
        <end position="193"/>
    </location>
</feature>
<dbReference type="InterPro" id="IPR050297">
    <property type="entry name" value="LipidA_mod_glycosyltrf_83"/>
</dbReference>
<protein>
    <submittedName>
        <fullName evidence="10">Dolichyl-phosphate-mannose-protein mannosyltransferase</fullName>
    </submittedName>
</protein>
<evidence type="ECO:0000313" key="10">
    <source>
        <dbReference type="EMBL" id="SDT52528.1"/>
    </source>
</evidence>
<feature type="transmembrane region" description="Helical" evidence="8">
    <location>
        <begin position="205"/>
        <end position="223"/>
    </location>
</feature>
<dbReference type="InterPro" id="IPR038731">
    <property type="entry name" value="RgtA/B/C-like"/>
</dbReference>
<feature type="transmembrane region" description="Helical" evidence="8">
    <location>
        <begin position="82"/>
        <end position="102"/>
    </location>
</feature>
<keyword evidence="4 10" id="KW-0808">Transferase</keyword>
<feature type="transmembrane region" description="Helical" evidence="8">
    <location>
        <begin position="293"/>
        <end position="312"/>
    </location>
</feature>
<evidence type="ECO:0000256" key="5">
    <source>
        <dbReference type="ARBA" id="ARBA00022692"/>
    </source>
</evidence>
<dbReference type="GO" id="GO:0016763">
    <property type="term" value="F:pentosyltransferase activity"/>
    <property type="evidence" value="ECO:0007669"/>
    <property type="project" value="TreeGrafter"/>
</dbReference>
<dbReference type="PANTHER" id="PTHR33908:SF9">
    <property type="entry name" value="BLL5595 PROTEIN"/>
    <property type="match status" value="1"/>
</dbReference>
<keyword evidence="6 8" id="KW-1133">Transmembrane helix</keyword>
<dbReference type="Proteomes" id="UP000243904">
    <property type="component" value="Chromosome I"/>
</dbReference>
<organism evidence="10 11">
    <name type="scientific">Bradyrhizobium canariense</name>
    <dbReference type="NCBI Taxonomy" id="255045"/>
    <lineage>
        <taxon>Bacteria</taxon>
        <taxon>Pseudomonadati</taxon>
        <taxon>Pseudomonadota</taxon>
        <taxon>Alphaproteobacteria</taxon>
        <taxon>Hyphomicrobiales</taxon>
        <taxon>Nitrobacteraceae</taxon>
        <taxon>Bradyrhizobium</taxon>
    </lineage>
</organism>
<proteinExistence type="predicted"/>
<reference evidence="11" key="1">
    <citation type="submission" date="2016-10" db="EMBL/GenBank/DDBJ databases">
        <authorList>
            <person name="Varghese N."/>
            <person name="Submissions S."/>
        </authorList>
    </citation>
    <scope>NUCLEOTIDE SEQUENCE [LARGE SCALE GENOMIC DNA]</scope>
    <source>
        <strain evidence="11">GAS369</strain>
    </source>
</reference>
<evidence type="ECO:0000256" key="7">
    <source>
        <dbReference type="ARBA" id="ARBA00023136"/>
    </source>
</evidence>
<keyword evidence="3 10" id="KW-0328">Glycosyltransferase</keyword>
<evidence type="ECO:0000259" key="9">
    <source>
        <dbReference type="Pfam" id="PF13231"/>
    </source>
</evidence>
<keyword evidence="7 8" id="KW-0472">Membrane</keyword>
<sequence>MRFTSLIIELIRARPRLIVWHVILFQAALWLIVPLLLYRSPPGDLATVLAYGREYRVGTELGPPLAFWLADIAFRAAGNHIFGVYLLAQLCSIAAFWTLYLLARAVVGGQQAVLAVLLTMTVVAFSSPGVDFGPLVLARPLWALLLLHSWQLIGQGRRNAWFAWSIEAGLLLLTTPAAVGLLILVAGFAIATARGRRTLMSFDPLFALLVIVVLALPYLIWLIRADTLALPHLPALAELSARAAHGGGLLGRLLLAMFGIVLLVVLNSGWFTRDADDAPIIYRPPVEPLARNFVYFFAIAPALAGSLISGLFDLDRVVGGAGIALMMSGLAVIVAAGDLIQLRRHRVLRAVWAAAIGVPAVAVVVGSIFLPWTGGGEVATSLPATAIGHFFGDSFERRTNQPLRAVTGDAELASLISLDPGRPHLFLDAAPERTPWLTQEKFYQTGGVVVWRAADTVGSPPADIAQHFPDLVPEVPRVFDRLVNGRQPLLRVGWAIVRPKAVASLQGSGATQNAAR</sequence>
<accession>A0A1H2B2V9</accession>
<evidence type="ECO:0000256" key="4">
    <source>
        <dbReference type="ARBA" id="ARBA00022679"/>
    </source>
</evidence>
<feature type="domain" description="Glycosyltransferase RgtA/B/C/D-like" evidence="9">
    <location>
        <begin position="63"/>
        <end position="221"/>
    </location>
</feature>
<feature type="transmembrane region" description="Helical" evidence="8">
    <location>
        <begin position="318"/>
        <end position="339"/>
    </location>
</feature>
<dbReference type="EMBL" id="LT629750">
    <property type="protein sequence ID" value="SDT52528.1"/>
    <property type="molecule type" value="Genomic_DNA"/>
</dbReference>
<evidence type="ECO:0000313" key="11">
    <source>
        <dbReference type="Proteomes" id="UP000243904"/>
    </source>
</evidence>
<comment type="subcellular location">
    <subcellularLocation>
        <location evidence="1">Cell membrane</location>
        <topology evidence="1">Multi-pass membrane protein</topology>
    </subcellularLocation>
</comment>
<evidence type="ECO:0000256" key="6">
    <source>
        <dbReference type="ARBA" id="ARBA00022989"/>
    </source>
</evidence>
<dbReference type="RefSeq" id="WP_146690375.1">
    <property type="nucleotide sequence ID" value="NZ_LT629750.1"/>
</dbReference>
<name>A0A1H2B2V9_9BRAD</name>
<dbReference type="GO" id="GO:0005886">
    <property type="term" value="C:plasma membrane"/>
    <property type="evidence" value="ECO:0007669"/>
    <property type="project" value="UniProtKB-SubCell"/>
</dbReference>
<gene>
    <name evidence="10" type="ORF">SAMN05444158_6739</name>
</gene>
<evidence type="ECO:0000256" key="8">
    <source>
        <dbReference type="SAM" id="Phobius"/>
    </source>
</evidence>
<evidence type="ECO:0000256" key="2">
    <source>
        <dbReference type="ARBA" id="ARBA00022475"/>
    </source>
</evidence>